<feature type="transmembrane region" description="Helical" evidence="1">
    <location>
        <begin position="214"/>
        <end position="233"/>
    </location>
</feature>
<dbReference type="EMBL" id="JAUCMV010000002">
    <property type="protein sequence ID" value="KAK0415146.1"/>
    <property type="molecule type" value="Genomic_DNA"/>
</dbReference>
<dbReference type="PANTHER" id="PTHR23021">
    <property type="entry name" value="SERPENTINE RECEPTOR, CLASS T"/>
    <property type="match status" value="1"/>
</dbReference>
<keyword evidence="1" id="KW-0812">Transmembrane</keyword>
<keyword evidence="1" id="KW-1133">Transmembrane helix</keyword>
<dbReference type="InterPro" id="IPR019425">
    <property type="entry name" value="7TM_GPCR_serpentine_rcpt_Srt"/>
</dbReference>
<gene>
    <name evidence="2" type="ORF">QR680_011793</name>
</gene>
<dbReference type="SUPFAM" id="SSF81321">
    <property type="entry name" value="Family A G protein-coupled receptor-like"/>
    <property type="match status" value="1"/>
</dbReference>
<proteinExistence type="predicted"/>
<comment type="caution">
    <text evidence="2">The sequence shown here is derived from an EMBL/GenBank/DDBJ whole genome shotgun (WGS) entry which is preliminary data.</text>
</comment>
<dbReference type="AlphaFoldDB" id="A0AA39HZR8"/>
<feature type="transmembrane region" description="Helical" evidence="1">
    <location>
        <begin position="245"/>
        <end position="266"/>
    </location>
</feature>
<name>A0AA39HZR8_9BILA</name>
<evidence type="ECO:0000313" key="3">
    <source>
        <dbReference type="Proteomes" id="UP001175271"/>
    </source>
</evidence>
<feature type="transmembrane region" description="Helical" evidence="1">
    <location>
        <begin position="171"/>
        <end position="193"/>
    </location>
</feature>
<organism evidence="2 3">
    <name type="scientific">Steinernema hermaphroditum</name>
    <dbReference type="NCBI Taxonomy" id="289476"/>
    <lineage>
        <taxon>Eukaryota</taxon>
        <taxon>Metazoa</taxon>
        <taxon>Ecdysozoa</taxon>
        <taxon>Nematoda</taxon>
        <taxon>Chromadorea</taxon>
        <taxon>Rhabditida</taxon>
        <taxon>Tylenchina</taxon>
        <taxon>Panagrolaimomorpha</taxon>
        <taxon>Strongyloidoidea</taxon>
        <taxon>Steinernematidae</taxon>
        <taxon>Steinernema</taxon>
    </lineage>
</organism>
<feature type="transmembrane region" description="Helical" evidence="1">
    <location>
        <begin position="12"/>
        <end position="37"/>
    </location>
</feature>
<feature type="transmembrane region" description="Helical" evidence="1">
    <location>
        <begin position="125"/>
        <end position="151"/>
    </location>
</feature>
<evidence type="ECO:0000313" key="2">
    <source>
        <dbReference type="EMBL" id="KAK0415146.1"/>
    </source>
</evidence>
<protein>
    <submittedName>
        <fullName evidence="2">Uncharacterized protein</fullName>
    </submittedName>
</protein>
<accession>A0AA39HZR8</accession>
<dbReference type="Proteomes" id="UP001175271">
    <property type="component" value="Unassembled WGS sequence"/>
</dbReference>
<dbReference type="PANTHER" id="PTHR23021:SF82">
    <property type="entry name" value="G PROTEIN-COUPLED RECEPTOR"/>
    <property type="match status" value="1"/>
</dbReference>
<keyword evidence="3" id="KW-1185">Reference proteome</keyword>
<keyword evidence="1" id="KW-0472">Membrane</keyword>
<sequence>MGKSQIATDRQIVGLSYFTISVILTPMYVRIIHILLWHSEFRKLRCYQIMAQIGMIDCVFVLGYAVFGITLTFESQFYGITHVVLQLLGAVWLTKCSLNAVLAINRLTVMLEVYVPRWIHWTEIAFCWLIGLVYFVVCLTPKASLIVRFDLLTWIYDYSKPWTTTVHFFDLSYSSGALILSFFIYLITAYVLFAKRSQISTNNGNFRGEWRICVMALVLFSSPMTGAVLWNFATDFLPKSYWSTAIISIFSICNIALAAPIVYLCMNKALRRKVLSVPFFGIPLSKVHATHQVRQLGMGISTSTRS</sequence>
<feature type="transmembrane region" description="Helical" evidence="1">
    <location>
        <begin position="83"/>
        <end position="104"/>
    </location>
</feature>
<feature type="transmembrane region" description="Helical" evidence="1">
    <location>
        <begin position="49"/>
        <end position="71"/>
    </location>
</feature>
<reference evidence="2" key="1">
    <citation type="submission" date="2023-06" db="EMBL/GenBank/DDBJ databases">
        <title>Genomic analysis of the entomopathogenic nematode Steinernema hermaphroditum.</title>
        <authorList>
            <person name="Schwarz E.M."/>
            <person name="Heppert J.K."/>
            <person name="Baniya A."/>
            <person name="Schwartz H.T."/>
            <person name="Tan C.-H."/>
            <person name="Antoshechkin I."/>
            <person name="Sternberg P.W."/>
            <person name="Goodrich-Blair H."/>
            <person name="Dillman A.R."/>
        </authorList>
    </citation>
    <scope>NUCLEOTIDE SEQUENCE</scope>
    <source>
        <strain evidence="2">PS9179</strain>
        <tissue evidence="2">Whole animal</tissue>
    </source>
</reference>
<evidence type="ECO:0000256" key="1">
    <source>
        <dbReference type="SAM" id="Phobius"/>
    </source>
</evidence>